<proteinExistence type="predicted"/>
<dbReference type="GO" id="GO:0006397">
    <property type="term" value="P:mRNA processing"/>
    <property type="evidence" value="ECO:0007669"/>
    <property type="project" value="UniProtKB-KW"/>
</dbReference>
<protein>
    <submittedName>
        <fullName evidence="6">CIC11C00000001596</fullName>
    </submittedName>
</protein>
<dbReference type="Proteomes" id="UP000182334">
    <property type="component" value="Chromosome V"/>
</dbReference>
<dbReference type="EMBL" id="LT635760">
    <property type="protein sequence ID" value="SGZ55481.1"/>
    <property type="molecule type" value="Genomic_DNA"/>
</dbReference>
<gene>
    <name evidence="6" type="ORF">SAMEA4029010_CIC11G00000001596</name>
</gene>
<organism evidence="6 7">
    <name type="scientific">Sungouiella intermedia</name>
    <dbReference type="NCBI Taxonomy" id="45354"/>
    <lineage>
        <taxon>Eukaryota</taxon>
        <taxon>Fungi</taxon>
        <taxon>Dikarya</taxon>
        <taxon>Ascomycota</taxon>
        <taxon>Saccharomycotina</taxon>
        <taxon>Pichiomycetes</taxon>
        <taxon>Metschnikowiaceae</taxon>
        <taxon>Sungouiella</taxon>
    </lineage>
</organism>
<dbReference type="InterPro" id="IPR032460">
    <property type="entry name" value="Symplekin/Pta1_N"/>
</dbReference>
<dbReference type="OrthoDB" id="331600at2759"/>
<dbReference type="GO" id="GO:0005847">
    <property type="term" value="C:mRNA cleavage and polyadenylation specificity factor complex"/>
    <property type="evidence" value="ECO:0007669"/>
    <property type="project" value="TreeGrafter"/>
</dbReference>
<reference evidence="6 7" key="1">
    <citation type="submission" date="2016-10" db="EMBL/GenBank/DDBJ databases">
        <authorList>
            <person name="de Groot N.N."/>
        </authorList>
    </citation>
    <scope>NUCLEOTIDE SEQUENCE [LARGE SCALE GENOMIC DNA]</scope>
    <source>
        <strain evidence="6 7">CBS 141442</strain>
    </source>
</reference>
<comment type="subcellular location">
    <subcellularLocation>
        <location evidence="1">Nucleus</location>
    </subcellularLocation>
</comment>
<dbReference type="InterPro" id="IPR021850">
    <property type="entry name" value="Symplekin/Pta1"/>
</dbReference>
<keyword evidence="2" id="KW-0507">mRNA processing</keyword>
<dbReference type="AlphaFoldDB" id="A0A1L0BVX0"/>
<dbReference type="InterPro" id="IPR011989">
    <property type="entry name" value="ARM-like"/>
</dbReference>
<evidence type="ECO:0000256" key="4">
    <source>
        <dbReference type="SAM" id="MobiDB-lite"/>
    </source>
</evidence>
<evidence type="ECO:0000313" key="6">
    <source>
        <dbReference type="EMBL" id="SGZ55481.1"/>
    </source>
</evidence>
<feature type="region of interest" description="Disordered" evidence="4">
    <location>
        <begin position="411"/>
        <end position="430"/>
    </location>
</feature>
<keyword evidence="7" id="KW-1185">Reference proteome</keyword>
<dbReference type="PANTHER" id="PTHR15245:SF20">
    <property type="entry name" value="SYMPLEKIN"/>
    <property type="match status" value="1"/>
</dbReference>
<evidence type="ECO:0000256" key="1">
    <source>
        <dbReference type="ARBA" id="ARBA00004123"/>
    </source>
</evidence>
<accession>A0A1L0BVX0</accession>
<name>A0A1L0BVX0_9ASCO</name>
<dbReference type="PANTHER" id="PTHR15245">
    <property type="entry name" value="SYMPLEKIN-RELATED"/>
    <property type="match status" value="1"/>
</dbReference>
<dbReference type="Pfam" id="PF11935">
    <property type="entry name" value="SYMPK_PTA1_N"/>
    <property type="match status" value="1"/>
</dbReference>
<evidence type="ECO:0000259" key="5">
    <source>
        <dbReference type="Pfam" id="PF11935"/>
    </source>
</evidence>
<dbReference type="STRING" id="45354.A0A1L0BVX0"/>
<evidence type="ECO:0000256" key="2">
    <source>
        <dbReference type="ARBA" id="ARBA00022664"/>
    </source>
</evidence>
<feature type="domain" description="Symplekin/Pta1 N-terminal" evidence="5">
    <location>
        <begin position="87"/>
        <end position="314"/>
    </location>
</feature>
<evidence type="ECO:0000256" key="3">
    <source>
        <dbReference type="ARBA" id="ARBA00023242"/>
    </source>
</evidence>
<dbReference type="Gene3D" id="1.25.10.10">
    <property type="entry name" value="Leucine-rich Repeat Variant"/>
    <property type="match status" value="1"/>
</dbReference>
<keyword evidence="3" id="KW-0539">Nucleus</keyword>
<sequence length="725" mass="82250">MTDSTSTVLGPLNQARDLAFSDKGAFPEIVRHILNVALNPDLTIQSWCSNFLREAFTTSEEHVTAAVKIDLAIDALPVLRTLAAVRDLQVFKAVIDVSIIVFKLTFRYVAENDGSKNVWDGINELKNDLVAKYDTQFPFELTFDREHDAFRNIDAKLELLKFVITVIDYQLRSLTSKFYSISRVNPNHTLIKSALMESEANALLDVVLKTLQNDILVTPIVTATFNHLLVLLRRKRQLADRILPILEQFDSTTKVQSNYETLETFKLSRKYADRTLRVLLTYITKCQLVPPKFQGAISRKLSLLTSRGDEIRKKNILLPASDDSTIKKRKFEGFQNASKKIKTLDYKNLYSLTDINSELNSFDLSTLPQNILISMALTALSRADVRKLSKALEIVSARYVDAVKDISPINVKNEADGEDEDDANGDNYDAETTYSLPPPKALSFQDKKEHVNLIVKNFFELANKGFKGEEEVPPPVDGTVTTELTRVAMRTWKQDSWLLLLTRLATRGMQVVDSLPNEGSELGEKANISPDAASEQQLSDVIRKALFDYFLENIKERVDLVIEWLNEEWYSEKVVNEQRLREQVEEKWYAKYEKDVSGIENVEDEIAKEMEAAEIPTPRYFEWAQKVLEALIPFLEPTDRKIFLRLLSDLPTLNSAMVGGIKSLCADPARSKLGFLSLQFLIMYRPPAKEACIAVLRELSDGDQADLKVEAEKLLNKYEVPSSKT</sequence>
<evidence type="ECO:0000313" key="7">
    <source>
        <dbReference type="Proteomes" id="UP000182334"/>
    </source>
</evidence>